<dbReference type="SMART" id="SM00666">
    <property type="entry name" value="PB1"/>
    <property type="match status" value="1"/>
</dbReference>
<feature type="compositionally biased region" description="Pro residues" evidence="5">
    <location>
        <begin position="650"/>
        <end position="667"/>
    </location>
</feature>
<keyword evidence="3" id="KW-0862">Zinc</keyword>
<name>G4U2S8_SERID</name>
<evidence type="ECO:0000313" key="8">
    <source>
        <dbReference type="EMBL" id="CCA77848.1"/>
    </source>
</evidence>
<dbReference type="GO" id="GO:0016235">
    <property type="term" value="C:aggresome"/>
    <property type="evidence" value="ECO:0007669"/>
    <property type="project" value="TreeGrafter"/>
</dbReference>
<dbReference type="CDD" id="cd02340">
    <property type="entry name" value="ZZ_NBR1_like"/>
    <property type="match status" value="1"/>
</dbReference>
<feature type="domain" description="PB1" evidence="7">
    <location>
        <begin position="27"/>
        <end position="101"/>
    </location>
</feature>
<dbReference type="SUPFAM" id="SSF57850">
    <property type="entry name" value="RING/U-box"/>
    <property type="match status" value="4"/>
</dbReference>
<dbReference type="Pfam" id="PF00569">
    <property type="entry name" value="ZZ"/>
    <property type="match status" value="1"/>
</dbReference>
<feature type="region of interest" description="Disordered" evidence="5">
    <location>
        <begin position="396"/>
        <end position="474"/>
    </location>
</feature>
<evidence type="ECO:0000259" key="6">
    <source>
        <dbReference type="PROSITE" id="PS50135"/>
    </source>
</evidence>
<proteinExistence type="predicted"/>
<dbReference type="OrthoDB" id="661148at2759"/>
<sequence length="1218" mass="129605">MAFSDYSGSSLASSYGMVSADARPNKPLIVKCTFDRSMRRITFASAQNCSFDLLKTRVEQCFSLYASSFLISYKDDDGEVTDITCEDDLTEAIQYFHLGDDLGPASSGASTYSGRSSSSGASSRKITLRVDVQVDYDGPSLSDTASLSSLEEYRDRRRADDVLSLSSGSNGQDLRGYGRELGQIEEDVATIASRPTIAAPSLSSRSNGINNGRSMSGSTNTESFSLLHPSKAASQQTLIPPDQMVASGSSPAGKAPTLDTQDVFTRLKAAESAVGIAGAGVDSMAVAAGGKTPIKASGGGMAQWLKDQSVNMMQSVLGVVPTPPSTKSESVVNGLDDQASISLSSTHPGDHQQAIEPSIHLSSAFDEGPGALELELEQGDKGNYYYTYTGSMISHSVDDRESSALSRKPTTSTNRSAPHDPTKRISAEPKRMNSVSEEEGDSLGVLEQIPEPPSDEFLRYLPPSQSQDTLVGPDPAELTECSSCNTVLEAFRYVCATCGPRPPRSVTSATDPDPTSKGKGRVDGTSPPPLPARPTLAAPSTASSSSGSHSPFTDVMSLHTSDPFASPQHSHVHNRSHSFGRSTQLLPNPTAAAQLAGPQDRSPQAMTHFPPSHSPNGSSIWSLVESIGPPGRYPASINTSTTSLHVKPLPDIPPPSPMAHTYPPPRHSPASSFSSTEFQSQPSPPPPVPFVSNMQQPWTPLQPLSPYLPPRSPRQDSGSQKSESVTTPHEGFELCPDCMETAGIEHASESTAYGPPPTFTGPFGGPGPSSIGSNGSSGLSSPGGIMPAGLLAHRAGSTSSLDSAGGRSWKRSSPWKKGQLRHAFKEKVWAPGGWIDVEHDEISKCTTCGSGLTSERYKCATCLNMVVCRGCYSQIHEIHPIHAFVVLPEMKKKASEPVEESGERSLLHDGLTCSHCLMEIVGARFHCAICPSVDICSNCESAGLPGNLTSPDGGHDSSHIMIKVPFPLTSSEVDQASRRALLLWTGRDGPNLQSVRGVQGDSVGSIGSGGSPSGDPYADTVIGLNGAAATDGPHGGMQKMDHGINCKGCRNNIMGVRYQCACCPSPDGEGYSLNCEARSYQLHDPMHCFFKIPRPVDRKIQEDDALLPPVYILAAGESLDVLPPEAMSDPRAYLQTIVHRVALCDRCIQRISGEWYHCAYCAKDLCDECEAMDSHDASHLFVVFKSVVDMAILRTLTDVDNPQASQPLISYPVYTRLL</sequence>
<dbReference type="GO" id="GO:0070530">
    <property type="term" value="F:K63-linked polyubiquitin modification-dependent protein binding"/>
    <property type="evidence" value="ECO:0007669"/>
    <property type="project" value="TreeGrafter"/>
</dbReference>
<protein>
    <recommendedName>
        <fullName evidence="10">PB1 domain-containing protein</fullName>
    </recommendedName>
</protein>
<feature type="region of interest" description="Disordered" evidence="5">
    <location>
        <begin position="499"/>
        <end position="734"/>
    </location>
</feature>
<feature type="region of interest" description="Disordered" evidence="5">
    <location>
        <begin position="748"/>
        <end position="788"/>
    </location>
</feature>
<keyword evidence="1" id="KW-0479">Metal-binding</keyword>
<keyword evidence="9" id="KW-1185">Reference proteome</keyword>
<dbReference type="InParanoid" id="G4U2S8"/>
<dbReference type="SMART" id="SM00291">
    <property type="entry name" value="ZnF_ZZ"/>
    <property type="match status" value="4"/>
</dbReference>
<dbReference type="Proteomes" id="UP000007148">
    <property type="component" value="Unassembled WGS sequence"/>
</dbReference>
<feature type="compositionally biased region" description="Polar residues" evidence="5">
    <location>
        <begin position="403"/>
        <end position="416"/>
    </location>
</feature>
<dbReference type="PANTHER" id="PTHR15090:SF0">
    <property type="entry name" value="SEQUESTOSOME-1"/>
    <property type="match status" value="1"/>
</dbReference>
<evidence type="ECO:0000259" key="7">
    <source>
        <dbReference type="PROSITE" id="PS51745"/>
    </source>
</evidence>
<dbReference type="InterPro" id="IPR000270">
    <property type="entry name" value="PB1_dom"/>
</dbReference>
<evidence type="ECO:0000256" key="2">
    <source>
        <dbReference type="ARBA" id="ARBA00022771"/>
    </source>
</evidence>
<dbReference type="PROSITE" id="PS51745">
    <property type="entry name" value="PB1"/>
    <property type="match status" value="1"/>
</dbReference>
<dbReference type="Gene3D" id="3.10.20.90">
    <property type="entry name" value="Phosphatidylinositol 3-kinase Catalytic Subunit, Chain A, domain 1"/>
    <property type="match status" value="1"/>
</dbReference>
<dbReference type="PROSITE" id="PS01357">
    <property type="entry name" value="ZF_ZZ_1"/>
    <property type="match status" value="1"/>
</dbReference>
<gene>
    <name evidence="8" type="ORF">PIIN_00495</name>
</gene>
<dbReference type="InterPro" id="IPR043145">
    <property type="entry name" value="Znf_ZZ_sf"/>
</dbReference>
<dbReference type="GO" id="GO:0035973">
    <property type="term" value="P:aggrephagy"/>
    <property type="evidence" value="ECO:0007669"/>
    <property type="project" value="TreeGrafter"/>
</dbReference>
<feature type="compositionally biased region" description="Polar residues" evidence="5">
    <location>
        <begin position="716"/>
        <end position="727"/>
    </location>
</feature>
<feature type="compositionally biased region" description="Basic and acidic residues" evidence="5">
    <location>
        <begin position="417"/>
        <end position="431"/>
    </location>
</feature>
<dbReference type="eggNOG" id="KOG4582">
    <property type="taxonomic scope" value="Eukaryota"/>
</dbReference>
<feature type="compositionally biased region" description="Low complexity" evidence="5">
    <location>
        <begin position="533"/>
        <end position="553"/>
    </location>
</feature>
<dbReference type="CDD" id="cd02249">
    <property type="entry name" value="ZZ"/>
    <property type="match status" value="1"/>
</dbReference>
<evidence type="ECO:0000256" key="5">
    <source>
        <dbReference type="SAM" id="MobiDB-lite"/>
    </source>
</evidence>
<dbReference type="GO" id="GO:0005080">
    <property type="term" value="F:protein kinase C binding"/>
    <property type="evidence" value="ECO:0007669"/>
    <property type="project" value="TreeGrafter"/>
</dbReference>
<feature type="domain" description="ZZ-type" evidence="6">
    <location>
        <begin position="908"/>
        <end position="969"/>
    </location>
</feature>
<evidence type="ECO:0008006" key="10">
    <source>
        <dbReference type="Google" id="ProtNLM"/>
    </source>
</evidence>
<dbReference type="GO" id="GO:0007032">
    <property type="term" value="P:endosome organization"/>
    <property type="evidence" value="ECO:0007669"/>
    <property type="project" value="TreeGrafter"/>
</dbReference>
<dbReference type="HOGENOM" id="CLU_007319_0_0_1"/>
<comment type="caution">
    <text evidence="8">The sequence shown here is derived from an EMBL/GenBank/DDBJ whole genome shotgun (WGS) entry which is preliminary data.</text>
</comment>
<dbReference type="Pfam" id="PF00564">
    <property type="entry name" value="PB1"/>
    <property type="match status" value="1"/>
</dbReference>
<keyword evidence="2 4" id="KW-0863">Zinc-finger</keyword>
<dbReference type="STRING" id="1109443.G4U2S8"/>
<dbReference type="InterPro" id="IPR053793">
    <property type="entry name" value="PB1-like"/>
</dbReference>
<feature type="compositionally biased region" description="Low complexity" evidence="5">
    <location>
        <begin position="768"/>
        <end position="785"/>
    </location>
</feature>
<dbReference type="AlphaFoldDB" id="G4U2S8"/>
<feature type="region of interest" description="Disordered" evidence="5">
    <location>
        <begin position="195"/>
        <end position="224"/>
    </location>
</feature>
<dbReference type="EMBL" id="CAFZ01001876">
    <property type="protein sequence ID" value="CCA77848.1"/>
    <property type="molecule type" value="Genomic_DNA"/>
</dbReference>
<feature type="compositionally biased region" description="Low complexity" evidence="5">
    <location>
        <begin position="668"/>
        <end position="681"/>
    </location>
</feature>
<dbReference type="GO" id="GO:0000423">
    <property type="term" value="P:mitophagy"/>
    <property type="evidence" value="ECO:0007669"/>
    <property type="project" value="TreeGrafter"/>
</dbReference>
<dbReference type="OMA" id="CYSQVHE"/>
<dbReference type="Gene3D" id="3.30.60.90">
    <property type="match status" value="3"/>
</dbReference>
<accession>G4U2S8</accession>
<dbReference type="InterPro" id="IPR000433">
    <property type="entry name" value="Znf_ZZ"/>
</dbReference>
<evidence type="ECO:0000256" key="4">
    <source>
        <dbReference type="PROSITE-ProRule" id="PRU00228"/>
    </source>
</evidence>
<feature type="compositionally biased region" description="Low complexity" evidence="5">
    <location>
        <begin position="201"/>
        <end position="218"/>
    </location>
</feature>
<evidence type="ECO:0000256" key="1">
    <source>
        <dbReference type="ARBA" id="ARBA00022723"/>
    </source>
</evidence>
<dbReference type="GO" id="GO:0044753">
    <property type="term" value="C:amphisome"/>
    <property type="evidence" value="ECO:0007669"/>
    <property type="project" value="TreeGrafter"/>
</dbReference>
<dbReference type="GO" id="GO:0008270">
    <property type="term" value="F:zinc ion binding"/>
    <property type="evidence" value="ECO:0007669"/>
    <property type="project" value="UniProtKB-KW"/>
</dbReference>
<dbReference type="PROSITE" id="PS50135">
    <property type="entry name" value="ZF_ZZ_2"/>
    <property type="match status" value="1"/>
</dbReference>
<dbReference type="SUPFAM" id="SSF54277">
    <property type="entry name" value="CAD &amp; PB1 domains"/>
    <property type="match status" value="1"/>
</dbReference>
<dbReference type="PANTHER" id="PTHR15090">
    <property type="entry name" value="SEQUESTOSOME 1-RELATED"/>
    <property type="match status" value="1"/>
</dbReference>
<dbReference type="InterPro" id="IPR052260">
    <property type="entry name" value="Autophagy_Rcpt_SigReg"/>
</dbReference>
<evidence type="ECO:0000313" key="9">
    <source>
        <dbReference type="Proteomes" id="UP000007148"/>
    </source>
</evidence>
<organism evidence="8 9">
    <name type="scientific">Serendipita indica (strain DSM 11827)</name>
    <name type="common">Root endophyte fungus</name>
    <name type="synonym">Piriformospora indica</name>
    <dbReference type="NCBI Taxonomy" id="1109443"/>
    <lineage>
        <taxon>Eukaryota</taxon>
        <taxon>Fungi</taxon>
        <taxon>Dikarya</taxon>
        <taxon>Basidiomycota</taxon>
        <taxon>Agaricomycotina</taxon>
        <taxon>Agaricomycetes</taxon>
        <taxon>Sebacinales</taxon>
        <taxon>Serendipitaceae</taxon>
        <taxon>Serendipita</taxon>
    </lineage>
</organism>
<evidence type="ECO:0000256" key="3">
    <source>
        <dbReference type="ARBA" id="ARBA00022833"/>
    </source>
</evidence>
<reference evidence="8 9" key="1">
    <citation type="journal article" date="2011" name="PLoS Pathog.">
        <title>Endophytic Life Strategies Decoded by Genome and Transcriptome Analyses of the Mutualistic Root Symbiont Piriformospora indica.</title>
        <authorList>
            <person name="Zuccaro A."/>
            <person name="Lahrmann U."/>
            <person name="Guldener U."/>
            <person name="Langen G."/>
            <person name="Pfiffi S."/>
            <person name="Biedenkopf D."/>
            <person name="Wong P."/>
            <person name="Samans B."/>
            <person name="Grimm C."/>
            <person name="Basiewicz M."/>
            <person name="Murat C."/>
            <person name="Martin F."/>
            <person name="Kogel K.H."/>
        </authorList>
    </citation>
    <scope>NUCLEOTIDE SEQUENCE [LARGE SCALE GENOMIC DNA]</scope>
    <source>
        <strain evidence="8 9">DSM 11827</strain>
    </source>
</reference>